<feature type="domain" description="TonB-dependent receptor plug" evidence="7">
    <location>
        <begin position="136"/>
        <end position="237"/>
    </location>
</feature>
<proteinExistence type="inferred from homology"/>
<evidence type="ECO:0000256" key="1">
    <source>
        <dbReference type="ARBA" id="ARBA00004442"/>
    </source>
</evidence>
<keyword evidence="9" id="KW-1185">Reference proteome</keyword>
<keyword evidence="4" id="KW-0798">TonB box</keyword>
<keyword evidence="2 4" id="KW-0472">Membrane</keyword>
<evidence type="ECO:0000256" key="2">
    <source>
        <dbReference type="ARBA" id="ARBA00023136"/>
    </source>
</evidence>
<gene>
    <name evidence="8" type="ORF">A4H97_12430</name>
</gene>
<keyword evidence="5" id="KW-0732">Signal</keyword>
<evidence type="ECO:0000259" key="7">
    <source>
        <dbReference type="Pfam" id="PF07715"/>
    </source>
</evidence>
<evidence type="ECO:0000256" key="4">
    <source>
        <dbReference type="RuleBase" id="RU003357"/>
    </source>
</evidence>
<evidence type="ECO:0000256" key="5">
    <source>
        <dbReference type="SAM" id="SignalP"/>
    </source>
</evidence>
<dbReference type="SUPFAM" id="SSF56935">
    <property type="entry name" value="Porins"/>
    <property type="match status" value="1"/>
</dbReference>
<accession>A0A1V9EA40</accession>
<evidence type="ECO:0000313" key="8">
    <source>
        <dbReference type="EMBL" id="OQP42952.1"/>
    </source>
</evidence>
<dbReference type="Proteomes" id="UP000192610">
    <property type="component" value="Unassembled WGS sequence"/>
</dbReference>
<dbReference type="SUPFAM" id="SSF49464">
    <property type="entry name" value="Carboxypeptidase regulatory domain-like"/>
    <property type="match status" value="1"/>
</dbReference>
<dbReference type="InterPro" id="IPR000531">
    <property type="entry name" value="Beta-barrel_TonB"/>
</dbReference>
<dbReference type="InterPro" id="IPR008969">
    <property type="entry name" value="CarboxyPept-like_regulatory"/>
</dbReference>
<dbReference type="InterPro" id="IPR037066">
    <property type="entry name" value="Plug_dom_sf"/>
</dbReference>
<dbReference type="OrthoDB" id="8727862at2"/>
<dbReference type="PANTHER" id="PTHR40980">
    <property type="entry name" value="PLUG DOMAIN-CONTAINING PROTEIN"/>
    <property type="match status" value="1"/>
</dbReference>
<reference evidence="9" key="1">
    <citation type="submission" date="2016-04" db="EMBL/GenBank/DDBJ databases">
        <authorList>
            <person name="Chen L."/>
            <person name="Zhuang W."/>
            <person name="Wang G."/>
        </authorList>
    </citation>
    <scope>NUCLEOTIDE SEQUENCE [LARGE SCALE GENOMIC DNA]</scope>
    <source>
        <strain evidence="9">17621</strain>
    </source>
</reference>
<name>A0A1V9EA40_9BACT</name>
<dbReference type="InterPro" id="IPR036942">
    <property type="entry name" value="Beta-barrel_TonB_sf"/>
</dbReference>
<protein>
    <submittedName>
        <fullName evidence="8">Uncharacterized protein</fullName>
    </submittedName>
</protein>
<dbReference type="InterPro" id="IPR012910">
    <property type="entry name" value="Plug_dom"/>
</dbReference>
<dbReference type="Gene3D" id="2.60.40.1120">
    <property type="entry name" value="Carboxypeptidase-like, regulatory domain"/>
    <property type="match status" value="1"/>
</dbReference>
<feature type="domain" description="TonB-dependent receptor-like beta-barrel" evidence="6">
    <location>
        <begin position="446"/>
        <end position="901"/>
    </location>
</feature>
<dbReference type="EMBL" id="LVXG01000056">
    <property type="protein sequence ID" value="OQP42952.1"/>
    <property type="molecule type" value="Genomic_DNA"/>
</dbReference>
<dbReference type="STRING" id="354355.SAMN05660816_03154"/>
<dbReference type="Pfam" id="PF07715">
    <property type="entry name" value="Plug"/>
    <property type="match status" value="1"/>
</dbReference>
<dbReference type="Gene3D" id="2.40.170.20">
    <property type="entry name" value="TonB-dependent receptor, beta-barrel domain"/>
    <property type="match status" value="1"/>
</dbReference>
<dbReference type="PANTHER" id="PTHR40980:SF4">
    <property type="entry name" value="TONB-DEPENDENT RECEPTOR-LIKE BETA-BARREL DOMAIN-CONTAINING PROTEIN"/>
    <property type="match status" value="1"/>
</dbReference>
<dbReference type="GO" id="GO:0009279">
    <property type="term" value="C:cell outer membrane"/>
    <property type="evidence" value="ECO:0007669"/>
    <property type="project" value="UniProtKB-SubCell"/>
</dbReference>
<comment type="similarity">
    <text evidence="4">Belongs to the TonB-dependent receptor family.</text>
</comment>
<dbReference type="Pfam" id="PF13715">
    <property type="entry name" value="CarbopepD_reg_2"/>
    <property type="match status" value="1"/>
</dbReference>
<evidence type="ECO:0000313" key="9">
    <source>
        <dbReference type="Proteomes" id="UP000192610"/>
    </source>
</evidence>
<sequence>MINCALYRKLIAVFTFLLTTTAVLAGTIKGHVYDGLTKEQLIGANILIKHELKKVVTSLDGGFTFKGLVNGTYDLQISYIGYTDVDTIIVIAGNDTREFDIYLFPKGVTLSEVTKSAVRDGGSDQYAQKREQLANSIVNIVSSKTIAISPDITVANVMQRISGVSIERSSTGDGQHAIIRGMDKRYNTTLVNGIKIPSPDNRNRYVPLDIFPADLLDRIEVIKSLTPDLEGDATGGVMNLVMRSAPNRFIAEGNVGTGYSQLFLNRDFHSFNKSSVNSKSPAELSGPGVYAPVDAFPYNNLVTDASKPPINKNVNLTLGNRFLHNKLGVILAGSYQNTYRGSNSQILQQSATVPPAPNDHTAQQPAISDDFYRQYNSRIDRSGVEGKIDYAFNKNNSISLFATHLQLNERRVRLTSDTLLGGYTLPNNFVGPYAIHNKIETRSDLQTINNITLQGNNTLWEGLTTDWSLTAALAKREVPDIAEFSMGQKVTPNAGAGTYTLGTLQTEDESREWIHNTDKDLAGYLNFHYKTAIAGKTALLSFGGMYRHKERDNYDNAYNLTPVNDKDSVYQKYVSIPDSKYTFIPYNAALGNAAQNPGIYHAYENVYAAYGMLKYQLSSHFEILGGLRVENTHQNYMSSLNDALPGKSADINFMDFLPSVQGKYAFSKTRDIRFSYFRSIFRPAFADLIPFPDKSGSNDTYLVEGNPYIKHTVIDNFDVRYELFPKGLDQFMIGAFYKLINNPIEYAFAPYSATSGNYGATPILSPQNFGTANNFGVELVFRKFFGNFGVSGNYTFTNSVINATKLYVYLTPDNTTKFTNVPDRRPLQGQSAHIGNFSLLYKSAKNKTDAQLALVYTGERINTLSQYKGFDNWEKPTTNLDFSAQRQFGKHYIIYVKANNLLNTPFRLIIKQHNNAYHTKTQLPFQESTDYMTVQYDRFYASYSLGFRFKF</sequence>
<organism evidence="8 9">
    <name type="scientific">Niastella yeongjuensis</name>
    <dbReference type="NCBI Taxonomy" id="354355"/>
    <lineage>
        <taxon>Bacteria</taxon>
        <taxon>Pseudomonadati</taxon>
        <taxon>Bacteroidota</taxon>
        <taxon>Chitinophagia</taxon>
        <taxon>Chitinophagales</taxon>
        <taxon>Chitinophagaceae</taxon>
        <taxon>Niastella</taxon>
    </lineage>
</organism>
<feature type="signal peptide" evidence="5">
    <location>
        <begin position="1"/>
        <end position="25"/>
    </location>
</feature>
<keyword evidence="3" id="KW-0998">Cell outer membrane</keyword>
<dbReference type="Pfam" id="PF00593">
    <property type="entry name" value="TonB_dep_Rec_b-barrel"/>
    <property type="match status" value="1"/>
</dbReference>
<evidence type="ECO:0000259" key="6">
    <source>
        <dbReference type="Pfam" id="PF00593"/>
    </source>
</evidence>
<evidence type="ECO:0000256" key="3">
    <source>
        <dbReference type="ARBA" id="ARBA00023237"/>
    </source>
</evidence>
<dbReference type="Gene3D" id="2.170.130.10">
    <property type="entry name" value="TonB-dependent receptor, plug domain"/>
    <property type="match status" value="1"/>
</dbReference>
<dbReference type="RefSeq" id="WP_081203363.1">
    <property type="nucleotide sequence ID" value="NZ_FOCZ01000005.1"/>
</dbReference>
<dbReference type="AlphaFoldDB" id="A0A1V9EA40"/>
<feature type="chain" id="PRO_5010728808" evidence="5">
    <location>
        <begin position="26"/>
        <end position="951"/>
    </location>
</feature>
<comment type="caution">
    <text evidence="8">The sequence shown here is derived from an EMBL/GenBank/DDBJ whole genome shotgun (WGS) entry which is preliminary data.</text>
</comment>
<comment type="subcellular location">
    <subcellularLocation>
        <location evidence="1 4">Cell outer membrane</location>
    </subcellularLocation>
</comment>